<dbReference type="EMBL" id="RBXO01000001">
    <property type="protein sequence ID" value="RKT57968.1"/>
    <property type="molecule type" value="Genomic_DNA"/>
</dbReference>
<evidence type="ECO:0000313" key="4">
    <source>
        <dbReference type="Proteomes" id="UP000282084"/>
    </source>
</evidence>
<feature type="domain" description="Clp R" evidence="2">
    <location>
        <begin position="3"/>
        <end position="175"/>
    </location>
</feature>
<organism evidence="3 4">
    <name type="scientific">Saccharothrix australiensis</name>
    <dbReference type="NCBI Taxonomy" id="2072"/>
    <lineage>
        <taxon>Bacteria</taxon>
        <taxon>Bacillati</taxon>
        <taxon>Actinomycetota</taxon>
        <taxon>Actinomycetes</taxon>
        <taxon>Pseudonocardiales</taxon>
        <taxon>Pseudonocardiaceae</taxon>
        <taxon>Saccharothrix</taxon>
    </lineage>
</organism>
<keyword evidence="1" id="KW-0677">Repeat</keyword>
<dbReference type="PROSITE" id="PS51903">
    <property type="entry name" value="CLP_R"/>
    <property type="match status" value="1"/>
</dbReference>
<dbReference type="InterPro" id="IPR036628">
    <property type="entry name" value="Clp_N_dom_sf"/>
</dbReference>
<comment type="caution">
    <text evidence="3">The sequence shown here is derived from an EMBL/GenBank/DDBJ whole genome shotgun (WGS) entry which is preliminary data.</text>
</comment>
<dbReference type="Gene3D" id="1.10.1780.10">
    <property type="entry name" value="Clp, N-terminal domain"/>
    <property type="match status" value="2"/>
</dbReference>
<evidence type="ECO:0000313" key="3">
    <source>
        <dbReference type="EMBL" id="RKT57968.1"/>
    </source>
</evidence>
<evidence type="ECO:0000256" key="1">
    <source>
        <dbReference type="PROSITE-ProRule" id="PRU01251"/>
    </source>
</evidence>
<dbReference type="InterPro" id="IPR004176">
    <property type="entry name" value="Clp_R_N"/>
</dbReference>
<sequence>MIGERFTREARRAVHAAVAEAERAAAGEIAPEHLMLALLDTPVLAEFGVTRAAVEADFREIRRKGGLSRADEEALKGLGIDVGQVVASVERSWGEGALATRPPTLRRRLFGTPFHPAAKKVLTRGLVEARDLGHRKLRREHLVLALLAGRGSVAEVLAARGVHYTEVRRRVANSR</sequence>
<proteinExistence type="predicted"/>
<accession>A0A495WDW3</accession>
<dbReference type="AlphaFoldDB" id="A0A495WDW3"/>
<evidence type="ECO:0000259" key="2">
    <source>
        <dbReference type="PROSITE" id="PS51903"/>
    </source>
</evidence>
<dbReference type="RefSeq" id="WP_211347181.1">
    <property type="nucleotide sequence ID" value="NZ_RBXO01000001.1"/>
</dbReference>
<gene>
    <name evidence="3" type="ORF">C8E97_6700</name>
</gene>
<reference evidence="3 4" key="1">
    <citation type="submission" date="2018-10" db="EMBL/GenBank/DDBJ databases">
        <title>Sequencing the genomes of 1000 actinobacteria strains.</title>
        <authorList>
            <person name="Klenk H.-P."/>
        </authorList>
    </citation>
    <scope>NUCLEOTIDE SEQUENCE [LARGE SCALE GENOMIC DNA]</scope>
    <source>
        <strain evidence="3 4">DSM 43800</strain>
    </source>
</reference>
<dbReference type="Pfam" id="PF02861">
    <property type="entry name" value="Clp_N"/>
    <property type="match status" value="2"/>
</dbReference>
<dbReference type="Proteomes" id="UP000282084">
    <property type="component" value="Unassembled WGS sequence"/>
</dbReference>
<dbReference type="SUPFAM" id="SSF81923">
    <property type="entry name" value="Double Clp-N motif"/>
    <property type="match status" value="2"/>
</dbReference>
<name>A0A495WDW3_9PSEU</name>
<keyword evidence="4" id="KW-1185">Reference proteome</keyword>
<protein>
    <submittedName>
        <fullName evidence="3">ClpA/ClpB-like protein</fullName>
    </submittedName>
</protein>